<organism evidence="16 17">
    <name type="scientific">Caerostris extrusa</name>
    <name type="common">Bark spider</name>
    <name type="synonym">Caerostris bankana</name>
    <dbReference type="NCBI Taxonomy" id="172846"/>
    <lineage>
        <taxon>Eukaryota</taxon>
        <taxon>Metazoa</taxon>
        <taxon>Ecdysozoa</taxon>
        <taxon>Arthropoda</taxon>
        <taxon>Chelicerata</taxon>
        <taxon>Arachnida</taxon>
        <taxon>Araneae</taxon>
        <taxon>Araneomorphae</taxon>
        <taxon>Entelegynae</taxon>
        <taxon>Araneoidea</taxon>
        <taxon>Araneidae</taxon>
        <taxon>Caerostris</taxon>
    </lineage>
</organism>
<evidence type="ECO:0000313" key="17">
    <source>
        <dbReference type="Proteomes" id="UP001054945"/>
    </source>
</evidence>
<protein>
    <submittedName>
        <fullName evidence="16">Cytochrome P450 3A8</fullName>
    </submittedName>
</protein>
<keyword evidence="9" id="KW-0492">Microsome</keyword>
<comment type="subcellular location">
    <subcellularLocation>
        <location evidence="4">Endoplasmic reticulum membrane</location>
        <topology evidence="4">Peripheral membrane protein</topology>
    </subcellularLocation>
    <subcellularLocation>
        <location evidence="3">Microsome membrane</location>
        <topology evidence="3">Peripheral membrane protein</topology>
    </subcellularLocation>
</comment>
<reference evidence="16 17" key="1">
    <citation type="submission" date="2021-06" db="EMBL/GenBank/DDBJ databases">
        <title>Caerostris extrusa draft genome.</title>
        <authorList>
            <person name="Kono N."/>
            <person name="Arakawa K."/>
        </authorList>
    </citation>
    <scope>NUCLEOTIDE SEQUENCE [LARGE SCALE GENOMIC DNA]</scope>
</reference>
<gene>
    <name evidence="16" type="primary">CYP3A8</name>
    <name evidence="16" type="ORF">CEXT_588801</name>
</gene>
<evidence type="ECO:0000256" key="13">
    <source>
        <dbReference type="ARBA" id="ARBA00023136"/>
    </source>
</evidence>
<keyword evidence="11 14" id="KW-0408">Iron</keyword>
<keyword evidence="13" id="KW-0472">Membrane</keyword>
<dbReference type="InterPro" id="IPR017972">
    <property type="entry name" value="Cyt_P450_CS"/>
</dbReference>
<feature type="binding site" description="axial binding residue" evidence="14">
    <location>
        <position position="92"/>
    </location>
    <ligand>
        <name>heme</name>
        <dbReference type="ChEBI" id="CHEBI:30413"/>
    </ligand>
    <ligandPart>
        <name>Fe</name>
        <dbReference type="ChEBI" id="CHEBI:18248"/>
    </ligandPart>
</feature>
<keyword evidence="8" id="KW-0256">Endoplasmic reticulum</keyword>
<dbReference type="InterPro" id="IPR002403">
    <property type="entry name" value="Cyt_P450_E_grp-IV"/>
</dbReference>
<dbReference type="EMBL" id="BPLR01011609">
    <property type="protein sequence ID" value="GIY47673.1"/>
    <property type="molecule type" value="Genomic_DNA"/>
</dbReference>
<evidence type="ECO:0000256" key="3">
    <source>
        <dbReference type="ARBA" id="ARBA00004174"/>
    </source>
</evidence>
<dbReference type="PRINTS" id="PR00465">
    <property type="entry name" value="EP450IV"/>
</dbReference>
<dbReference type="PANTHER" id="PTHR24292:SF54">
    <property type="entry name" value="CYP9F3-RELATED"/>
    <property type="match status" value="1"/>
</dbReference>
<evidence type="ECO:0000256" key="6">
    <source>
        <dbReference type="ARBA" id="ARBA00022617"/>
    </source>
</evidence>
<dbReference type="GO" id="GO:0005789">
    <property type="term" value="C:endoplasmic reticulum membrane"/>
    <property type="evidence" value="ECO:0007669"/>
    <property type="project" value="UniProtKB-SubCell"/>
</dbReference>
<dbReference type="Proteomes" id="UP001054945">
    <property type="component" value="Unassembled WGS sequence"/>
</dbReference>
<keyword evidence="7 14" id="KW-0479">Metal-binding</keyword>
<comment type="similarity">
    <text evidence="5 15">Belongs to the cytochrome P450 family.</text>
</comment>
<dbReference type="InterPro" id="IPR050476">
    <property type="entry name" value="Insect_CytP450_Detox"/>
</dbReference>
<evidence type="ECO:0000256" key="10">
    <source>
        <dbReference type="ARBA" id="ARBA00023002"/>
    </source>
</evidence>
<dbReference type="GO" id="GO:0016705">
    <property type="term" value="F:oxidoreductase activity, acting on paired donors, with incorporation or reduction of molecular oxygen"/>
    <property type="evidence" value="ECO:0007669"/>
    <property type="project" value="InterPro"/>
</dbReference>
<evidence type="ECO:0000313" key="16">
    <source>
        <dbReference type="EMBL" id="GIY47673.1"/>
    </source>
</evidence>
<accession>A0AAV4TU36</accession>
<evidence type="ECO:0000256" key="4">
    <source>
        <dbReference type="ARBA" id="ARBA00004406"/>
    </source>
</evidence>
<dbReference type="PROSITE" id="PS00086">
    <property type="entry name" value="CYTOCHROME_P450"/>
    <property type="match status" value="1"/>
</dbReference>
<dbReference type="PRINTS" id="PR00385">
    <property type="entry name" value="P450"/>
</dbReference>
<keyword evidence="12 15" id="KW-0503">Monooxygenase</keyword>
<name>A0AAV4TU36_CAEEX</name>
<dbReference type="GO" id="GO:0005506">
    <property type="term" value="F:iron ion binding"/>
    <property type="evidence" value="ECO:0007669"/>
    <property type="project" value="InterPro"/>
</dbReference>
<evidence type="ECO:0000256" key="15">
    <source>
        <dbReference type="RuleBase" id="RU000461"/>
    </source>
</evidence>
<evidence type="ECO:0000256" key="14">
    <source>
        <dbReference type="PIRSR" id="PIRSR602403-1"/>
    </source>
</evidence>
<sequence length="153" mass="17446">MKYLDNVISETLRLYPAVTRLERDTDSDCKLGNTGITVPKGMMVSIPIYSIQTDPKYFPDPHKFDPDRFTPEERAKRNPYAYLPFGSGPRNCVGMRFALMEIKVCLAYVVANFEILRSPETKVPLEFHLGPGLLIAKDLVLKLRERSDKVPIK</sequence>
<dbReference type="InterPro" id="IPR001128">
    <property type="entry name" value="Cyt_P450"/>
</dbReference>
<proteinExistence type="inferred from homology"/>
<dbReference type="PANTHER" id="PTHR24292">
    <property type="entry name" value="CYTOCHROME P450"/>
    <property type="match status" value="1"/>
</dbReference>
<evidence type="ECO:0000256" key="9">
    <source>
        <dbReference type="ARBA" id="ARBA00022848"/>
    </source>
</evidence>
<evidence type="ECO:0000256" key="5">
    <source>
        <dbReference type="ARBA" id="ARBA00010617"/>
    </source>
</evidence>
<evidence type="ECO:0000256" key="1">
    <source>
        <dbReference type="ARBA" id="ARBA00001971"/>
    </source>
</evidence>
<dbReference type="SUPFAM" id="SSF48264">
    <property type="entry name" value="Cytochrome P450"/>
    <property type="match status" value="1"/>
</dbReference>
<evidence type="ECO:0000256" key="12">
    <source>
        <dbReference type="ARBA" id="ARBA00023033"/>
    </source>
</evidence>
<evidence type="ECO:0000256" key="2">
    <source>
        <dbReference type="ARBA" id="ARBA00003690"/>
    </source>
</evidence>
<dbReference type="GO" id="GO:0004497">
    <property type="term" value="F:monooxygenase activity"/>
    <property type="evidence" value="ECO:0007669"/>
    <property type="project" value="UniProtKB-KW"/>
</dbReference>
<comment type="caution">
    <text evidence="16">The sequence shown here is derived from an EMBL/GenBank/DDBJ whole genome shotgun (WGS) entry which is preliminary data.</text>
</comment>
<evidence type="ECO:0000256" key="8">
    <source>
        <dbReference type="ARBA" id="ARBA00022824"/>
    </source>
</evidence>
<dbReference type="InterPro" id="IPR036396">
    <property type="entry name" value="Cyt_P450_sf"/>
</dbReference>
<evidence type="ECO:0000256" key="11">
    <source>
        <dbReference type="ARBA" id="ARBA00023004"/>
    </source>
</evidence>
<evidence type="ECO:0000256" key="7">
    <source>
        <dbReference type="ARBA" id="ARBA00022723"/>
    </source>
</evidence>
<dbReference type="GO" id="GO:0020037">
    <property type="term" value="F:heme binding"/>
    <property type="evidence" value="ECO:0007669"/>
    <property type="project" value="InterPro"/>
</dbReference>
<comment type="cofactor">
    <cofactor evidence="1 14">
        <name>heme</name>
        <dbReference type="ChEBI" id="CHEBI:30413"/>
    </cofactor>
</comment>
<comment type="function">
    <text evidence="2">May be involved in the metabolism of insect hormones and in the breakdown of synthetic insecticides.</text>
</comment>
<keyword evidence="10 15" id="KW-0560">Oxidoreductase</keyword>
<dbReference type="AlphaFoldDB" id="A0AAV4TU36"/>
<keyword evidence="17" id="KW-1185">Reference proteome</keyword>
<dbReference type="Gene3D" id="1.10.630.10">
    <property type="entry name" value="Cytochrome P450"/>
    <property type="match status" value="1"/>
</dbReference>
<dbReference type="Pfam" id="PF00067">
    <property type="entry name" value="p450"/>
    <property type="match status" value="1"/>
</dbReference>
<keyword evidence="6 14" id="KW-0349">Heme</keyword>